<keyword evidence="1" id="KW-0808">Transferase</keyword>
<organism evidence="1 2">
    <name type="scientific">Rhodovulum adriaticum</name>
    <name type="common">Rhodopseudomonas adriatica</name>
    <dbReference type="NCBI Taxonomy" id="35804"/>
    <lineage>
        <taxon>Bacteria</taxon>
        <taxon>Pseudomonadati</taxon>
        <taxon>Pseudomonadota</taxon>
        <taxon>Alphaproteobacteria</taxon>
        <taxon>Rhodobacterales</taxon>
        <taxon>Paracoccaceae</taxon>
        <taxon>Rhodovulum</taxon>
    </lineage>
</organism>
<dbReference type="AlphaFoldDB" id="A0A4R2NYJ6"/>
<evidence type="ECO:0000313" key="1">
    <source>
        <dbReference type="EMBL" id="TCP27359.1"/>
    </source>
</evidence>
<evidence type="ECO:0000313" key="2">
    <source>
        <dbReference type="Proteomes" id="UP000295733"/>
    </source>
</evidence>
<accession>A0A4R2NYJ6</accession>
<protein>
    <submittedName>
        <fullName evidence="1">LPS sulfotransferase NodH</fullName>
    </submittedName>
</protein>
<sequence>MPAQPPFDSFVIFAEMRTGSNFLEENLNAVPGVHCYGEAFNPHFVGHKDKTAMLGVSQQDRDRDPDCLLAAMRRETDGLPGFRFFHDHDARVLDRVLDDRRCAKIVLTRNPVDSYISRKIAGETGQWRLTDMKHARRAAVDFDAGEFAAFLDRIQGFQLTLLRALQTSGQTAFYIGYDDINELAVLNGLLAFLGVGARLDAVSARLKKQNPEPLSQKVTNFEEMQRALAEMDRFDLSRTPNFEPRRGPAVPGHVAAPDSGLLYLPVKGGPVETVESWLAALDGADPGALRRGFTQKTLRQWQRSHPGHRCFSVVTHPLTRAHRAFCRHILPTGPDGFPRIRETLRGSYKLPLPQQAAGPDYDAAAHRAAFLGFLRFLKGNLGGQTALRVDGSWASQSAILQGMAQVVLPDMILREERLAEELAFLAAEMGKAAAAPAPCAEPGPMPLADIYDEEIEDAAHEAYRRDYLAFGYRAWRG</sequence>
<dbReference type="SUPFAM" id="SSF52540">
    <property type="entry name" value="P-loop containing nucleoside triphosphate hydrolases"/>
    <property type="match status" value="1"/>
</dbReference>
<comment type="caution">
    <text evidence="1">The sequence shown here is derived from an EMBL/GenBank/DDBJ whole genome shotgun (WGS) entry which is preliminary data.</text>
</comment>
<dbReference type="GO" id="GO:0016740">
    <property type="term" value="F:transferase activity"/>
    <property type="evidence" value="ECO:0007669"/>
    <property type="project" value="UniProtKB-KW"/>
</dbReference>
<dbReference type="Proteomes" id="UP000295733">
    <property type="component" value="Unassembled WGS sequence"/>
</dbReference>
<dbReference type="RefSeq" id="WP_322790427.1">
    <property type="nucleotide sequence ID" value="NZ_NRRP01000005.1"/>
</dbReference>
<reference evidence="1 2" key="1">
    <citation type="submission" date="2019-03" db="EMBL/GenBank/DDBJ databases">
        <title>Genomic Encyclopedia of Type Strains, Phase IV (KMG-IV): sequencing the most valuable type-strain genomes for metagenomic binning, comparative biology and taxonomic classification.</title>
        <authorList>
            <person name="Goeker M."/>
        </authorList>
    </citation>
    <scope>NUCLEOTIDE SEQUENCE [LARGE SCALE GENOMIC DNA]</scope>
    <source>
        <strain evidence="1 2">DSM 2781</strain>
    </source>
</reference>
<dbReference type="EMBL" id="SLXL01000001">
    <property type="protein sequence ID" value="TCP27359.1"/>
    <property type="molecule type" value="Genomic_DNA"/>
</dbReference>
<proteinExistence type="predicted"/>
<name>A0A4R2NYJ6_RHOAD</name>
<gene>
    <name evidence="1" type="ORF">EV656_101265</name>
</gene>
<dbReference type="Gene3D" id="3.40.50.300">
    <property type="entry name" value="P-loop containing nucleotide triphosphate hydrolases"/>
    <property type="match status" value="1"/>
</dbReference>
<dbReference type="InterPro" id="IPR027417">
    <property type="entry name" value="P-loop_NTPase"/>
</dbReference>
<keyword evidence="2" id="KW-1185">Reference proteome</keyword>